<dbReference type="Proteomes" id="UP000190037">
    <property type="component" value="Unassembled WGS sequence"/>
</dbReference>
<keyword evidence="2" id="KW-1185">Reference proteome</keyword>
<dbReference type="STRING" id="159449.B4N89_08130"/>
<organism evidence="1 2">
    <name type="scientific">Embleya scabrispora</name>
    <dbReference type="NCBI Taxonomy" id="159449"/>
    <lineage>
        <taxon>Bacteria</taxon>
        <taxon>Bacillati</taxon>
        <taxon>Actinomycetota</taxon>
        <taxon>Actinomycetes</taxon>
        <taxon>Kitasatosporales</taxon>
        <taxon>Streptomycetaceae</taxon>
        <taxon>Embleya</taxon>
    </lineage>
</organism>
<sequence>MVRRAPGGFGWDAGIRATGAEPRRCSAQESSGHATLARTQIYTHVSVERHKATYAQANPRA</sequence>
<accession>A0A1T3NVN0</accession>
<evidence type="ECO:0000313" key="1">
    <source>
        <dbReference type="EMBL" id="OPC80919.1"/>
    </source>
</evidence>
<comment type="caution">
    <text evidence="1">The sequence shown here is derived from an EMBL/GenBank/DDBJ whole genome shotgun (WGS) entry which is preliminary data.</text>
</comment>
<dbReference type="SUPFAM" id="SSF56349">
    <property type="entry name" value="DNA breaking-rejoining enzymes"/>
    <property type="match status" value="1"/>
</dbReference>
<gene>
    <name evidence="1" type="ORF">B4N89_08130</name>
</gene>
<dbReference type="GO" id="GO:0003677">
    <property type="term" value="F:DNA binding"/>
    <property type="evidence" value="ECO:0007669"/>
    <property type="project" value="InterPro"/>
</dbReference>
<dbReference type="AlphaFoldDB" id="A0A1T3NVN0"/>
<evidence type="ECO:0000313" key="2">
    <source>
        <dbReference type="Proteomes" id="UP000190037"/>
    </source>
</evidence>
<proteinExistence type="predicted"/>
<dbReference type="EMBL" id="MWQN01000001">
    <property type="protein sequence ID" value="OPC80919.1"/>
    <property type="molecule type" value="Genomic_DNA"/>
</dbReference>
<reference evidence="1 2" key="1">
    <citation type="submission" date="2017-03" db="EMBL/GenBank/DDBJ databases">
        <title>Draft genome sequence of Streptomyces scabrisporus NF3, endophyte isolated from Amphipterygium adstringens.</title>
        <authorList>
            <person name="Vazquez M."/>
            <person name="Ceapa C.D."/>
            <person name="Rodriguez Luna D."/>
            <person name="Sanchez Esquivel S."/>
        </authorList>
    </citation>
    <scope>NUCLEOTIDE SEQUENCE [LARGE SCALE GENOMIC DNA]</scope>
    <source>
        <strain evidence="1 2">NF3</strain>
    </source>
</reference>
<protein>
    <recommendedName>
        <fullName evidence="3">Tyr recombinase domain-containing protein</fullName>
    </recommendedName>
</protein>
<name>A0A1T3NVN0_9ACTN</name>
<evidence type="ECO:0008006" key="3">
    <source>
        <dbReference type="Google" id="ProtNLM"/>
    </source>
</evidence>
<dbReference type="InterPro" id="IPR011010">
    <property type="entry name" value="DNA_brk_join_enz"/>
</dbReference>